<reference evidence="1 2" key="1">
    <citation type="submission" date="2019-02" db="EMBL/GenBank/DDBJ databases">
        <title>Deep-cultivation of Planctomycetes and their phenomic and genomic characterization uncovers novel biology.</title>
        <authorList>
            <person name="Wiegand S."/>
            <person name="Jogler M."/>
            <person name="Boedeker C."/>
            <person name="Pinto D."/>
            <person name="Vollmers J."/>
            <person name="Rivas-Marin E."/>
            <person name="Kohn T."/>
            <person name="Peeters S.H."/>
            <person name="Heuer A."/>
            <person name="Rast P."/>
            <person name="Oberbeckmann S."/>
            <person name="Bunk B."/>
            <person name="Jeske O."/>
            <person name="Meyerdierks A."/>
            <person name="Storesund J.E."/>
            <person name="Kallscheuer N."/>
            <person name="Luecker S."/>
            <person name="Lage O.M."/>
            <person name="Pohl T."/>
            <person name="Merkel B.J."/>
            <person name="Hornburger P."/>
            <person name="Mueller R.-W."/>
            <person name="Bruemmer F."/>
            <person name="Labrenz M."/>
            <person name="Spormann A.M."/>
            <person name="Op Den Camp H."/>
            <person name="Overmann J."/>
            <person name="Amann R."/>
            <person name="Jetten M.S.M."/>
            <person name="Mascher T."/>
            <person name="Medema M.H."/>
            <person name="Devos D.P."/>
            <person name="Kaster A.-K."/>
            <person name="Ovreas L."/>
            <person name="Rohde M."/>
            <person name="Galperin M.Y."/>
            <person name="Jogler C."/>
        </authorList>
    </citation>
    <scope>NUCLEOTIDE SEQUENCE [LARGE SCALE GENOMIC DNA]</scope>
    <source>
        <strain evidence="1 2">KOR34</strain>
    </source>
</reference>
<protein>
    <submittedName>
        <fullName evidence="1">Uncharacterized protein</fullName>
    </submittedName>
</protein>
<evidence type="ECO:0000313" key="2">
    <source>
        <dbReference type="Proteomes" id="UP000316714"/>
    </source>
</evidence>
<gene>
    <name evidence="1" type="ORF">KOR34_39340</name>
</gene>
<dbReference type="AlphaFoldDB" id="A0A5C5V2H7"/>
<accession>A0A5C5V2H7</accession>
<dbReference type="EMBL" id="SIHJ01000003">
    <property type="protein sequence ID" value="TWT32173.1"/>
    <property type="molecule type" value="Genomic_DNA"/>
</dbReference>
<organism evidence="1 2">
    <name type="scientific">Posidoniimonas corsicana</name>
    <dbReference type="NCBI Taxonomy" id="1938618"/>
    <lineage>
        <taxon>Bacteria</taxon>
        <taxon>Pseudomonadati</taxon>
        <taxon>Planctomycetota</taxon>
        <taxon>Planctomycetia</taxon>
        <taxon>Pirellulales</taxon>
        <taxon>Lacipirellulaceae</taxon>
        <taxon>Posidoniimonas</taxon>
    </lineage>
</organism>
<keyword evidence="2" id="KW-1185">Reference proteome</keyword>
<dbReference type="Proteomes" id="UP000316714">
    <property type="component" value="Unassembled WGS sequence"/>
</dbReference>
<name>A0A5C5V2H7_9BACT</name>
<dbReference type="RefSeq" id="WP_146567326.1">
    <property type="nucleotide sequence ID" value="NZ_SIHJ01000003.1"/>
</dbReference>
<dbReference type="OrthoDB" id="286365at2"/>
<comment type="caution">
    <text evidence="1">The sequence shown here is derived from an EMBL/GenBank/DDBJ whole genome shotgun (WGS) entry which is preliminary data.</text>
</comment>
<proteinExistence type="predicted"/>
<sequence length="162" mass="18090">MARQEIPREDLLRDARALVVRGELRVQDLAEHVVIGFRANGAASVYFGEDPALHFTSDCRLRRAFIDNDLYKAVDARLVRMRRVRTKGEVQLQSRPLTDTEQQELLDQLRAQLTRLEQSLASRAYTLVGQIPSDGDLPARAQGWLSAATARPIAVADNPNAA</sequence>
<evidence type="ECO:0000313" key="1">
    <source>
        <dbReference type="EMBL" id="TWT32173.1"/>
    </source>
</evidence>